<dbReference type="EMBL" id="JABBNI010000063">
    <property type="protein sequence ID" value="NMM65113.1"/>
    <property type="molecule type" value="Genomic_DNA"/>
</dbReference>
<keyword evidence="3" id="KW-1185">Reference proteome</keyword>
<gene>
    <name evidence="2" type="ORF">HBE96_21240</name>
</gene>
<dbReference type="GO" id="GO:0003677">
    <property type="term" value="F:DNA binding"/>
    <property type="evidence" value="ECO:0007669"/>
    <property type="project" value="InterPro"/>
</dbReference>
<feature type="domain" description="Transposase IS200-like" evidence="1">
    <location>
        <begin position="9"/>
        <end position="126"/>
    </location>
</feature>
<accession>A0A7Y0EKF0</accession>
<dbReference type="GO" id="GO:0004803">
    <property type="term" value="F:transposase activity"/>
    <property type="evidence" value="ECO:0007669"/>
    <property type="project" value="InterPro"/>
</dbReference>
<dbReference type="Proteomes" id="UP000537131">
    <property type="component" value="Unassembled WGS sequence"/>
</dbReference>
<sequence length="188" mass="22535">MSTPKVPWFRGASCHITARGNHRNDIFKDEEDFQYYITLIEEALKYFEYDEYKIICYCLMDNHVHILIKTKDKAPGQFIGRVNAVYAKYFNKKYNYIGHLFQDRYHPEFIKSDEQMLEASRYIHLNPLRANMVEKPQDYQWSSYSMYIGDKKEKLITTKEVLSYFQEGKERELYKKFVESAISIKTAL</sequence>
<dbReference type="PANTHER" id="PTHR34322">
    <property type="entry name" value="TRANSPOSASE, Y1_TNP DOMAIN-CONTAINING"/>
    <property type="match status" value="1"/>
</dbReference>
<dbReference type="AlphaFoldDB" id="A0A7Y0EKF0"/>
<proteinExistence type="predicted"/>
<dbReference type="InterPro" id="IPR036515">
    <property type="entry name" value="Transposase_17_sf"/>
</dbReference>
<comment type="caution">
    <text evidence="2">The sequence shown here is derived from an EMBL/GenBank/DDBJ whole genome shotgun (WGS) entry which is preliminary data.</text>
</comment>
<protein>
    <submittedName>
        <fullName evidence="2">Transposase</fullName>
    </submittedName>
</protein>
<evidence type="ECO:0000259" key="1">
    <source>
        <dbReference type="SMART" id="SM01321"/>
    </source>
</evidence>
<evidence type="ECO:0000313" key="3">
    <source>
        <dbReference type="Proteomes" id="UP000537131"/>
    </source>
</evidence>
<dbReference type="SMART" id="SM01321">
    <property type="entry name" value="Y1_Tnp"/>
    <property type="match status" value="1"/>
</dbReference>
<dbReference type="Pfam" id="PF01797">
    <property type="entry name" value="Y1_Tnp"/>
    <property type="match status" value="1"/>
</dbReference>
<organism evidence="2 3">
    <name type="scientific">Clostridium muellerianum</name>
    <dbReference type="NCBI Taxonomy" id="2716538"/>
    <lineage>
        <taxon>Bacteria</taxon>
        <taxon>Bacillati</taxon>
        <taxon>Bacillota</taxon>
        <taxon>Clostridia</taxon>
        <taxon>Eubacteriales</taxon>
        <taxon>Clostridiaceae</taxon>
        <taxon>Clostridium</taxon>
    </lineage>
</organism>
<dbReference type="RefSeq" id="WP_169299703.1">
    <property type="nucleotide sequence ID" value="NZ_JABBNI010000063.1"/>
</dbReference>
<dbReference type="InterPro" id="IPR002686">
    <property type="entry name" value="Transposase_17"/>
</dbReference>
<dbReference type="Gene3D" id="3.30.70.1290">
    <property type="entry name" value="Transposase IS200-like"/>
    <property type="match status" value="1"/>
</dbReference>
<evidence type="ECO:0000313" key="2">
    <source>
        <dbReference type="EMBL" id="NMM65113.1"/>
    </source>
</evidence>
<name>A0A7Y0EKF0_9CLOT</name>
<reference evidence="2 3" key="1">
    <citation type="submission" date="2020-04" db="EMBL/GenBank/DDBJ databases">
        <authorList>
            <person name="Doyle D.A."/>
        </authorList>
    </citation>
    <scope>NUCLEOTIDE SEQUENCE [LARGE SCALE GENOMIC DNA]</scope>
    <source>
        <strain evidence="2 3">P21</strain>
    </source>
</reference>
<dbReference type="PANTHER" id="PTHR34322:SF2">
    <property type="entry name" value="TRANSPOSASE IS200-LIKE DOMAIN-CONTAINING PROTEIN"/>
    <property type="match status" value="1"/>
</dbReference>
<dbReference type="GO" id="GO:0006313">
    <property type="term" value="P:DNA transposition"/>
    <property type="evidence" value="ECO:0007669"/>
    <property type="project" value="InterPro"/>
</dbReference>
<dbReference type="SUPFAM" id="SSF143422">
    <property type="entry name" value="Transposase IS200-like"/>
    <property type="match status" value="1"/>
</dbReference>
<reference evidence="2 3" key="2">
    <citation type="submission" date="2020-06" db="EMBL/GenBank/DDBJ databases">
        <title>Complete Genome Sequence of Clostridium muelleri sp. nov. P21T, an Acid-Alcohol Producing Acetogen Isolated from Old Hay.</title>
        <authorList>
            <person name="Duncan K.E."/>
            <person name="Tanner R.S."/>
        </authorList>
    </citation>
    <scope>NUCLEOTIDE SEQUENCE [LARGE SCALE GENOMIC DNA]</scope>
    <source>
        <strain evidence="2 3">P21</strain>
    </source>
</reference>